<dbReference type="AlphaFoldDB" id="A0A9W9D2B8"/>
<accession>A0A9W9D2B8</accession>
<dbReference type="Proteomes" id="UP001140453">
    <property type="component" value="Unassembled WGS sequence"/>
</dbReference>
<sequence length="141" mass="14547">MIYAKAFVSILLAMAARKASALGARQSNPDCLDNLGEEALGNGDDAKACNTQLQARGSQACNANSLQTVLCQQGNTTLSVLNVQLNTLGGSDAGNTAESCEGVAEAVGRIFDTCFRGDNTVRGQVLAADNSNVLVDVRAVP</sequence>
<evidence type="ECO:0000313" key="3">
    <source>
        <dbReference type="Proteomes" id="UP001140453"/>
    </source>
</evidence>
<dbReference type="OrthoDB" id="2112446at2759"/>
<evidence type="ECO:0000256" key="1">
    <source>
        <dbReference type="SAM" id="SignalP"/>
    </source>
</evidence>
<feature type="signal peptide" evidence="1">
    <location>
        <begin position="1"/>
        <end position="21"/>
    </location>
</feature>
<keyword evidence="1" id="KW-0732">Signal</keyword>
<protein>
    <submittedName>
        <fullName evidence="2">Uncharacterized protein</fullName>
    </submittedName>
</protein>
<proteinExistence type="predicted"/>
<gene>
    <name evidence="2" type="ORF">N0V93_001112</name>
</gene>
<keyword evidence="3" id="KW-1185">Reference proteome</keyword>
<feature type="chain" id="PRO_5040734056" evidence="1">
    <location>
        <begin position="22"/>
        <end position="141"/>
    </location>
</feature>
<comment type="caution">
    <text evidence="2">The sequence shown here is derived from an EMBL/GenBank/DDBJ whole genome shotgun (WGS) entry which is preliminary data.</text>
</comment>
<name>A0A9W9D2B8_9PEZI</name>
<dbReference type="EMBL" id="JAPEVB010000001">
    <property type="protein sequence ID" value="KAJ4396890.1"/>
    <property type="molecule type" value="Genomic_DNA"/>
</dbReference>
<evidence type="ECO:0000313" key="2">
    <source>
        <dbReference type="EMBL" id="KAJ4396890.1"/>
    </source>
</evidence>
<reference evidence="2" key="1">
    <citation type="submission" date="2022-10" db="EMBL/GenBank/DDBJ databases">
        <title>Tapping the CABI collections for fungal endophytes: first genome assemblies for Collariella, Neodidymelliopsis, Ascochyta clinopodiicola, Didymella pomorum, Didymosphaeria variabile, Neocosmospora piperis and Neocucurbitaria cava.</title>
        <authorList>
            <person name="Hill R."/>
        </authorList>
    </citation>
    <scope>NUCLEOTIDE SEQUENCE</scope>
    <source>
        <strain evidence="2">IMI 355082</strain>
    </source>
</reference>
<organism evidence="2 3">
    <name type="scientific">Gnomoniopsis smithogilvyi</name>
    <dbReference type="NCBI Taxonomy" id="1191159"/>
    <lineage>
        <taxon>Eukaryota</taxon>
        <taxon>Fungi</taxon>
        <taxon>Dikarya</taxon>
        <taxon>Ascomycota</taxon>
        <taxon>Pezizomycotina</taxon>
        <taxon>Sordariomycetes</taxon>
        <taxon>Sordariomycetidae</taxon>
        <taxon>Diaporthales</taxon>
        <taxon>Gnomoniaceae</taxon>
        <taxon>Gnomoniopsis</taxon>
    </lineage>
</organism>